<keyword evidence="1" id="KW-0472">Membrane</keyword>
<name>A0A510HFB2_9ACTN</name>
<evidence type="ECO:0000313" key="2">
    <source>
        <dbReference type="EMBL" id="BBL78616.1"/>
    </source>
</evidence>
<accession>A0A510HFB2</accession>
<protein>
    <recommendedName>
        <fullName evidence="4">Prepilin-type N-terminal cleavage/methylation domain-containing protein</fullName>
    </recommendedName>
</protein>
<reference evidence="2" key="1">
    <citation type="journal article" date="2019" name="Microbiol. Resour. Announc.">
        <title>Complete Genome Sequence of Rubrobacter xylanophilus Strain AA3-22, Isolated from Arima Onsen in Japan.</title>
        <authorList>
            <person name="Tomariguchi N."/>
            <person name="Miyazaki K."/>
        </authorList>
    </citation>
    <scope>NUCLEOTIDE SEQUENCE [LARGE SCALE GENOMIC DNA]</scope>
    <source>
        <strain evidence="2">AA3-22</strain>
    </source>
</reference>
<dbReference type="Pfam" id="PF07963">
    <property type="entry name" value="N_methyl"/>
    <property type="match status" value="1"/>
</dbReference>
<feature type="transmembrane region" description="Helical" evidence="1">
    <location>
        <begin position="12"/>
        <end position="34"/>
    </location>
</feature>
<keyword evidence="3" id="KW-1185">Reference proteome</keyword>
<dbReference type="Proteomes" id="UP000318065">
    <property type="component" value="Chromosome"/>
</dbReference>
<dbReference type="RefSeq" id="WP_172620625.1">
    <property type="nucleotide sequence ID" value="NZ_AP019791.1"/>
</dbReference>
<evidence type="ECO:0008006" key="4">
    <source>
        <dbReference type="Google" id="ProtNLM"/>
    </source>
</evidence>
<sequence length="141" mass="15425">MIEKLRKEAGYSLVEVMVSILILTMAIIPMVAMFDVGLRSATLGGNYDRARAFAAGKLEETKRLPYEQLKARYPVSAAPTVLPATGSGLPQGSTYAVDTDYLRVSGEQFVTDNSRDRGLMRVTVTVTWPQGSYTTMGLKAR</sequence>
<dbReference type="InterPro" id="IPR012902">
    <property type="entry name" value="N_methyl_site"/>
</dbReference>
<dbReference type="AlphaFoldDB" id="A0A510HFB2"/>
<organism evidence="2 3">
    <name type="scientific">Rubrobacter xylanophilus</name>
    <dbReference type="NCBI Taxonomy" id="49319"/>
    <lineage>
        <taxon>Bacteria</taxon>
        <taxon>Bacillati</taxon>
        <taxon>Actinomycetota</taxon>
        <taxon>Rubrobacteria</taxon>
        <taxon>Rubrobacterales</taxon>
        <taxon>Rubrobacteraceae</taxon>
        <taxon>Rubrobacter</taxon>
    </lineage>
</organism>
<keyword evidence="1" id="KW-1133">Transmembrane helix</keyword>
<keyword evidence="1" id="KW-0812">Transmembrane</keyword>
<evidence type="ECO:0000256" key="1">
    <source>
        <dbReference type="SAM" id="Phobius"/>
    </source>
</evidence>
<proteinExistence type="predicted"/>
<dbReference type="EMBL" id="AP019791">
    <property type="protein sequence ID" value="BBL78616.1"/>
    <property type="molecule type" value="Genomic_DNA"/>
</dbReference>
<evidence type="ECO:0000313" key="3">
    <source>
        <dbReference type="Proteomes" id="UP000318065"/>
    </source>
</evidence>
<gene>
    <name evidence="2" type="ORF">RxyAA322_04700</name>
</gene>